<protein>
    <submittedName>
        <fullName evidence="2">Predicted protein</fullName>
    </submittedName>
</protein>
<reference evidence="2" key="1">
    <citation type="journal article" date="2011" name="Plant Physiol.">
        <title>Comprehensive sequence analysis of 24,783 barley full-length cDNAs derived from 12 clone libraries.</title>
        <authorList>
            <person name="Matsumoto T."/>
            <person name="Tanaka T."/>
            <person name="Sakai H."/>
            <person name="Amano N."/>
            <person name="Kanamori H."/>
            <person name="Kurita K."/>
            <person name="Kikuta A."/>
            <person name="Kamiya K."/>
            <person name="Yamamoto M."/>
            <person name="Ikawa H."/>
            <person name="Fujii N."/>
            <person name="Hori K."/>
            <person name="Itoh T."/>
            <person name="Sato K."/>
        </authorList>
    </citation>
    <scope>NUCLEOTIDE SEQUENCE</scope>
    <source>
        <tissue evidence="2">Shoot</tissue>
    </source>
</reference>
<name>F2D8E9_HORVV</name>
<organism evidence="2">
    <name type="scientific">Hordeum vulgare subsp. vulgare</name>
    <name type="common">Domesticated barley</name>
    <dbReference type="NCBI Taxonomy" id="112509"/>
    <lineage>
        <taxon>Eukaryota</taxon>
        <taxon>Viridiplantae</taxon>
        <taxon>Streptophyta</taxon>
        <taxon>Embryophyta</taxon>
        <taxon>Tracheophyta</taxon>
        <taxon>Spermatophyta</taxon>
        <taxon>Magnoliopsida</taxon>
        <taxon>Liliopsida</taxon>
        <taxon>Poales</taxon>
        <taxon>Poaceae</taxon>
        <taxon>BOP clade</taxon>
        <taxon>Pooideae</taxon>
        <taxon>Triticodae</taxon>
        <taxon>Triticeae</taxon>
        <taxon>Hordeinae</taxon>
        <taxon>Hordeum</taxon>
    </lineage>
</organism>
<feature type="region of interest" description="Disordered" evidence="1">
    <location>
        <begin position="1"/>
        <end position="161"/>
    </location>
</feature>
<feature type="compositionally biased region" description="Basic and acidic residues" evidence="1">
    <location>
        <begin position="122"/>
        <end position="131"/>
    </location>
</feature>
<accession>F2D8E9</accession>
<feature type="compositionally biased region" description="Basic and acidic residues" evidence="1">
    <location>
        <begin position="81"/>
        <end position="99"/>
    </location>
</feature>
<proteinExistence type="evidence at transcript level"/>
<sequence>MYSTYITHRPPASPAIPLTCLPHFPDADRELPLPGPTRPRRREEERRERPRPPRTRGGEEGASSPSQDERRRGGSVLALPGREEERRERPRPPRTRGGEEGASSPSQDEWRRGGSVLALPGRVEERRERPRPPRTSGGEEGASSPSQDEWRRGGSRVRRRPNHPLLHLAGNYFKVLVLNTVLLHRASNIPFSSRGRIPAEANQITSIPLHPVFFLPLIFGFLFSPPLRRNPRSPALFLSPPSLNWIEDSGTTARVLRGVATTAVAAWIPSRTSELASLSLGVSAAAAAAAC</sequence>
<dbReference type="EMBL" id="AK360161">
    <property type="protein sequence ID" value="BAJ91370.1"/>
    <property type="molecule type" value="mRNA"/>
</dbReference>
<feature type="compositionally biased region" description="Basic and acidic residues" evidence="1">
    <location>
        <begin position="41"/>
        <end position="59"/>
    </location>
</feature>
<evidence type="ECO:0000256" key="1">
    <source>
        <dbReference type="SAM" id="MobiDB-lite"/>
    </source>
</evidence>
<evidence type="ECO:0000313" key="2">
    <source>
        <dbReference type="EMBL" id="BAJ91370.1"/>
    </source>
</evidence>
<dbReference type="AlphaFoldDB" id="F2D8E9"/>